<organism evidence="10">
    <name type="scientific">mine drainage metagenome</name>
    <dbReference type="NCBI Taxonomy" id="410659"/>
    <lineage>
        <taxon>unclassified sequences</taxon>
        <taxon>metagenomes</taxon>
        <taxon>ecological metagenomes</taxon>
    </lineage>
</organism>
<evidence type="ECO:0000256" key="6">
    <source>
        <dbReference type="ARBA" id="ARBA00038076"/>
    </source>
</evidence>
<dbReference type="Pfam" id="PF02687">
    <property type="entry name" value="FtsX"/>
    <property type="match status" value="1"/>
</dbReference>
<dbReference type="EMBL" id="CABQ01000255">
    <property type="protein sequence ID" value="CBI08711.1"/>
    <property type="molecule type" value="Genomic_DNA"/>
</dbReference>
<dbReference type="InterPro" id="IPR003838">
    <property type="entry name" value="ABC3_permease_C"/>
</dbReference>
<keyword evidence="3 7" id="KW-0812">Transmembrane</keyword>
<evidence type="ECO:0000256" key="1">
    <source>
        <dbReference type="ARBA" id="ARBA00004651"/>
    </source>
</evidence>
<evidence type="ECO:0000256" key="4">
    <source>
        <dbReference type="ARBA" id="ARBA00022989"/>
    </source>
</evidence>
<gene>
    <name evidence="10" type="ORF">CARN6_2207</name>
</gene>
<reference evidence="10" key="1">
    <citation type="submission" date="2009-10" db="EMBL/GenBank/DDBJ databases">
        <title>Diversity of trophic interactions inside an arsenic-rich microbial ecosystem.</title>
        <authorList>
            <person name="Bertin P.N."/>
            <person name="Heinrich-Salmeron A."/>
            <person name="Pelletier E."/>
            <person name="Goulhen-Chollet F."/>
            <person name="Arsene-Ploetze F."/>
            <person name="Gallien S."/>
            <person name="Calteau A."/>
            <person name="Vallenet D."/>
            <person name="Casiot C."/>
            <person name="Chane-Woon-Ming B."/>
            <person name="Giloteaux L."/>
            <person name="Barakat M."/>
            <person name="Bonnefoy V."/>
            <person name="Bruneel O."/>
            <person name="Chandler M."/>
            <person name="Cleiss J."/>
            <person name="Duran R."/>
            <person name="Elbaz-Poulichet F."/>
            <person name="Fonknechten N."/>
            <person name="Lauga B."/>
            <person name="Mornico D."/>
            <person name="Ortet P."/>
            <person name="Schaeffer C."/>
            <person name="Siguier P."/>
            <person name="Alexander Thil Smith A."/>
            <person name="Van Dorsselaer A."/>
            <person name="Weissenbach J."/>
            <person name="Medigue C."/>
            <person name="Le Paslier D."/>
        </authorList>
    </citation>
    <scope>NUCLEOTIDE SEQUENCE</scope>
</reference>
<dbReference type="Pfam" id="PF12704">
    <property type="entry name" value="MacB_PCD"/>
    <property type="match status" value="1"/>
</dbReference>
<sequence>MLKDILQQAWEAMVYNRRRTMTTIVGMAWGIATVVLLLAYGAGFSRAIEAIFAQWGTTMIGVFPGRTSEQAGGDKAGIKVQFTLDDVDTIANGVPGLIHITPMVSKDVPVQDELHMYTWTVNGANETIQEIMHLPTQMGRFFNGGEVQQRAHVAVLGSEATKKFFSGQYPIGQSIRLNGIRFTVVGVLEAKMAEGEDDNNRQVYIPFTTMDDIKSTHYLDGVWLNYQGDHELVQKNLRGALAVAHHFQPTDHNAIFVADIREQLNQFRILSIALQVLLGMVGALTLGIAGIGLMNIMLVSVQQRTREIGVEKALGAQRKHILTQFLAEAIVITSVGGGLGIVLAEIVSLLVGRIRFYSYIAENGSAADIYLKISPLSVAVAVGILAVTGLVSGMIPAIRAANLDPIEALRYE</sequence>
<dbReference type="InterPro" id="IPR025857">
    <property type="entry name" value="MacB_PCD"/>
</dbReference>
<feature type="transmembrane region" description="Helical" evidence="7">
    <location>
        <begin position="325"/>
        <end position="349"/>
    </location>
</feature>
<evidence type="ECO:0000256" key="7">
    <source>
        <dbReference type="SAM" id="Phobius"/>
    </source>
</evidence>
<proteinExistence type="inferred from homology"/>
<evidence type="ECO:0000313" key="10">
    <source>
        <dbReference type="EMBL" id="CBI08711.1"/>
    </source>
</evidence>
<feature type="domain" description="MacB-like periplasmic core" evidence="9">
    <location>
        <begin position="20"/>
        <end position="223"/>
    </location>
</feature>
<evidence type="ECO:0000256" key="5">
    <source>
        <dbReference type="ARBA" id="ARBA00023136"/>
    </source>
</evidence>
<dbReference type="PANTHER" id="PTHR30572:SF4">
    <property type="entry name" value="ABC TRANSPORTER PERMEASE YTRF"/>
    <property type="match status" value="1"/>
</dbReference>
<feature type="domain" description="ABC3 transporter permease C-terminal" evidence="8">
    <location>
        <begin position="280"/>
        <end position="405"/>
    </location>
</feature>
<evidence type="ECO:0000256" key="3">
    <source>
        <dbReference type="ARBA" id="ARBA00022692"/>
    </source>
</evidence>
<comment type="caution">
    <text evidence="10">The sequence shown here is derived from an EMBL/GenBank/DDBJ whole genome shotgun (WGS) entry which is preliminary data.</text>
</comment>
<comment type="subcellular location">
    <subcellularLocation>
        <location evidence="1">Cell membrane</location>
        <topology evidence="1">Multi-pass membrane protein</topology>
    </subcellularLocation>
</comment>
<name>E6QN90_9ZZZZ</name>
<keyword evidence="2" id="KW-1003">Cell membrane</keyword>
<feature type="transmembrane region" description="Helical" evidence="7">
    <location>
        <begin position="21"/>
        <end position="42"/>
    </location>
</feature>
<dbReference type="PANTHER" id="PTHR30572">
    <property type="entry name" value="MEMBRANE COMPONENT OF TRANSPORTER-RELATED"/>
    <property type="match status" value="1"/>
</dbReference>
<feature type="transmembrane region" description="Helical" evidence="7">
    <location>
        <begin position="369"/>
        <end position="391"/>
    </location>
</feature>
<dbReference type="AlphaFoldDB" id="E6QN90"/>
<evidence type="ECO:0000259" key="8">
    <source>
        <dbReference type="Pfam" id="PF02687"/>
    </source>
</evidence>
<dbReference type="GO" id="GO:0005886">
    <property type="term" value="C:plasma membrane"/>
    <property type="evidence" value="ECO:0007669"/>
    <property type="project" value="UniProtKB-SubCell"/>
</dbReference>
<evidence type="ECO:0000259" key="9">
    <source>
        <dbReference type="Pfam" id="PF12704"/>
    </source>
</evidence>
<comment type="similarity">
    <text evidence="6">Belongs to the ABC-4 integral membrane protein family.</text>
</comment>
<dbReference type="GO" id="GO:0022857">
    <property type="term" value="F:transmembrane transporter activity"/>
    <property type="evidence" value="ECO:0007669"/>
    <property type="project" value="TreeGrafter"/>
</dbReference>
<dbReference type="InterPro" id="IPR050250">
    <property type="entry name" value="Macrolide_Exporter_MacB"/>
</dbReference>
<keyword evidence="4 7" id="KW-1133">Transmembrane helix</keyword>
<keyword evidence="5 7" id="KW-0472">Membrane</keyword>
<evidence type="ECO:0000256" key="2">
    <source>
        <dbReference type="ARBA" id="ARBA00022475"/>
    </source>
</evidence>
<feature type="transmembrane region" description="Helical" evidence="7">
    <location>
        <begin position="272"/>
        <end position="298"/>
    </location>
</feature>
<protein>
    <submittedName>
        <fullName evidence="10">ABC efflux pump, inner membrane subunit</fullName>
    </submittedName>
</protein>
<accession>E6QN90</accession>